<dbReference type="AlphaFoldDB" id="A0A8J1UAB8"/>
<dbReference type="SMART" id="SM01381">
    <property type="entry name" value="7TM_GPCR_Srsx"/>
    <property type="match status" value="1"/>
</dbReference>
<dbReference type="GO" id="GO:0004930">
    <property type="term" value="F:G protein-coupled receptor activity"/>
    <property type="evidence" value="ECO:0007669"/>
    <property type="project" value="InterPro"/>
</dbReference>
<dbReference type="EMBL" id="CAIIXF020000009">
    <property type="protein sequence ID" value="CAH1795372.1"/>
    <property type="molecule type" value="Genomic_DNA"/>
</dbReference>
<evidence type="ECO:0000256" key="2">
    <source>
        <dbReference type="ARBA" id="ARBA00022475"/>
    </source>
</evidence>
<dbReference type="SUPFAM" id="SSF81321">
    <property type="entry name" value="Family A G protein-coupled receptor-like"/>
    <property type="match status" value="1"/>
</dbReference>
<dbReference type="InterPro" id="IPR000276">
    <property type="entry name" value="GPCR_Rhodpsn"/>
</dbReference>
<dbReference type="Gene3D" id="1.20.1070.10">
    <property type="entry name" value="Rhodopsin 7-helix transmembrane proteins"/>
    <property type="match status" value="1"/>
</dbReference>
<accession>A0A8J1UAB8</accession>
<dbReference type="Pfam" id="PF00001">
    <property type="entry name" value="7tm_1"/>
    <property type="match status" value="1"/>
</dbReference>
<dbReference type="PRINTS" id="PR00237">
    <property type="entry name" value="GPCRRHODOPSN"/>
</dbReference>
<dbReference type="Proteomes" id="UP000749559">
    <property type="component" value="Unassembled WGS sequence"/>
</dbReference>
<evidence type="ECO:0000256" key="1">
    <source>
        <dbReference type="ARBA" id="ARBA00004651"/>
    </source>
</evidence>
<organism evidence="6 7">
    <name type="scientific">Owenia fusiformis</name>
    <name type="common">Polychaete worm</name>
    <dbReference type="NCBI Taxonomy" id="6347"/>
    <lineage>
        <taxon>Eukaryota</taxon>
        <taxon>Metazoa</taxon>
        <taxon>Spiralia</taxon>
        <taxon>Lophotrochozoa</taxon>
        <taxon>Annelida</taxon>
        <taxon>Polychaeta</taxon>
        <taxon>Sedentaria</taxon>
        <taxon>Canalipalpata</taxon>
        <taxon>Sabellida</taxon>
        <taxon>Oweniida</taxon>
        <taxon>Oweniidae</taxon>
        <taxon>Owenia</taxon>
    </lineage>
</organism>
<dbReference type="OrthoDB" id="9046662at2759"/>
<keyword evidence="3" id="KW-0812">Transmembrane</keyword>
<comment type="caution">
    <text evidence="6">The sequence shown here is derived from an EMBL/GenBank/DDBJ whole genome shotgun (WGS) entry which is preliminary data.</text>
</comment>
<dbReference type="PROSITE" id="PS50262">
    <property type="entry name" value="G_PROTEIN_RECEP_F1_2"/>
    <property type="match status" value="1"/>
</dbReference>
<keyword evidence="4" id="KW-1133">Transmembrane helix</keyword>
<keyword evidence="2" id="KW-1003">Cell membrane</keyword>
<comment type="subcellular location">
    <subcellularLocation>
        <location evidence="1">Cell membrane</location>
        <topology evidence="1">Multi-pass membrane protein</topology>
    </subcellularLocation>
</comment>
<keyword evidence="7" id="KW-1185">Reference proteome</keyword>
<gene>
    <name evidence="6" type="ORF">OFUS_LOCUS19919</name>
</gene>
<evidence type="ECO:0000313" key="7">
    <source>
        <dbReference type="Proteomes" id="UP000749559"/>
    </source>
</evidence>
<evidence type="ECO:0000313" key="6">
    <source>
        <dbReference type="EMBL" id="CAH1795372.1"/>
    </source>
</evidence>
<sequence length="428" mass="48415">MDETATFAQNFSQLYNWQNETNASSVHIGLMCVSGIIFVPLILTNGLLITVVFKNKHLQKPPNIIILNMAIADLLQALFGIPIRELMIYEYDIARDIVLGTVDKKYICILRIFFTLLATGGALFFFVTLAIERFVAIVLPFRYDRWMCKRNTIILTLMSWGLVISIIIPVFFGWNTWDVRDRCSVLNTLHRISNSAILNPLIYGSLSLTTILYGKIFWIAKIKQSQILAQIQAVDHARAVAYKRSFKILKTVVIILGLFILSWIPLLFVRVVLPRTNLDANAIILLTKITFNILLIKSIFNPVIFCEKDRQLRKAVLKLLGLNRDNVEIPFTAYPTRSKRDSHLGLVNKAFTGARGTMREQSDPEVEIGNVSNSNNIMPKAPGFINENSEDHTNTNTIDITMKDTKHPNSLPVETQGTPCIDINLGHI</sequence>
<dbReference type="InterPro" id="IPR017452">
    <property type="entry name" value="GPCR_Rhodpsn_7TM"/>
</dbReference>
<evidence type="ECO:0000256" key="3">
    <source>
        <dbReference type="ARBA" id="ARBA00022692"/>
    </source>
</evidence>
<proteinExistence type="predicted"/>
<evidence type="ECO:0000256" key="4">
    <source>
        <dbReference type="ARBA" id="ARBA00022989"/>
    </source>
</evidence>
<protein>
    <submittedName>
        <fullName evidence="6">Uncharacterized protein</fullName>
    </submittedName>
</protein>
<evidence type="ECO:0000256" key="5">
    <source>
        <dbReference type="ARBA" id="ARBA00023136"/>
    </source>
</evidence>
<reference evidence="6" key="1">
    <citation type="submission" date="2022-03" db="EMBL/GenBank/DDBJ databases">
        <authorList>
            <person name="Martin C."/>
        </authorList>
    </citation>
    <scope>NUCLEOTIDE SEQUENCE</scope>
</reference>
<name>A0A8J1UAB8_OWEFU</name>
<dbReference type="CDD" id="cd00637">
    <property type="entry name" value="7tm_classA_rhodopsin-like"/>
    <property type="match status" value="1"/>
</dbReference>
<keyword evidence="5" id="KW-0472">Membrane</keyword>
<dbReference type="PANTHER" id="PTHR22750">
    <property type="entry name" value="G-PROTEIN COUPLED RECEPTOR"/>
    <property type="match status" value="1"/>
</dbReference>
<dbReference type="GO" id="GO:0005886">
    <property type="term" value="C:plasma membrane"/>
    <property type="evidence" value="ECO:0007669"/>
    <property type="project" value="UniProtKB-SubCell"/>
</dbReference>